<name>A0A371CM38_9APHY</name>
<dbReference type="EMBL" id="KZ857515">
    <property type="protein sequence ID" value="RDX41344.1"/>
    <property type="molecule type" value="Genomic_DNA"/>
</dbReference>
<feature type="compositionally biased region" description="Basic and acidic residues" evidence="1">
    <location>
        <begin position="262"/>
        <end position="272"/>
    </location>
</feature>
<feature type="region of interest" description="Disordered" evidence="1">
    <location>
        <begin position="137"/>
        <end position="159"/>
    </location>
</feature>
<feature type="region of interest" description="Disordered" evidence="1">
    <location>
        <begin position="1"/>
        <end position="94"/>
    </location>
</feature>
<feature type="compositionally biased region" description="Polar residues" evidence="1">
    <location>
        <begin position="138"/>
        <end position="150"/>
    </location>
</feature>
<feature type="compositionally biased region" description="Polar residues" evidence="1">
    <location>
        <begin position="1"/>
        <end position="18"/>
    </location>
</feature>
<evidence type="ECO:0000313" key="3">
    <source>
        <dbReference type="Proteomes" id="UP000256964"/>
    </source>
</evidence>
<feature type="compositionally biased region" description="Acidic residues" evidence="1">
    <location>
        <begin position="432"/>
        <end position="446"/>
    </location>
</feature>
<evidence type="ECO:0000313" key="2">
    <source>
        <dbReference type="EMBL" id="RDX41344.1"/>
    </source>
</evidence>
<evidence type="ECO:0000256" key="1">
    <source>
        <dbReference type="SAM" id="MobiDB-lite"/>
    </source>
</evidence>
<dbReference type="OrthoDB" id="2803824at2759"/>
<accession>A0A371CM38</accession>
<feature type="region of interest" description="Disordered" evidence="1">
    <location>
        <begin position="174"/>
        <end position="197"/>
    </location>
</feature>
<organism evidence="2 3">
    <name type="scientific">Lentinus brumalis</name>
    <dbReference type="NCBI Taxonomy" id="2498619"/>
    <lineage>
        <taxon>Eukaryota</taxon>
        <taxon>Fungi</taxon>
        <taxon>Dikarya</taxon>
        <taxon>Basidiomycota</taxon>
        <taxon>Agaricomycotina</taxon>
        <taxon>Agaricomycetes</taxon>
        <taxon>Polyporales</taxon>
        <taxon>Polyporaceae</taxon>
        <taxon>Lentinus</taxon>
    </lineage>
</organism>
<proteinExistence type="predicted"/>
<sequence>MSAQLNNQLANSATEQNRTPPPGNVLIAATPEDGEIVENAPQAPDTPTPMATVAATQAPHTTVAAAGGGAPAPAPAAGTQGTAPATPPRHEVRVGRPRSNAIRLPHSPLFPPRTPPGIPMPTRLLPAEQMIAAPQVGPTPTSTEMHTPNEPTGAGDAEQNQQVRRQLNTYNGDYQNVLVPDRPSPGNATSSLRSMNGWRETLGPMTCLNWDLEEAELRSADQSPRNKMSLSELLATPTNDGRSGYREPETLNRAQCLGSERPVAERANRDRSSAPNHGDAPQDPRNRPSEANTPKPGGGRPRHGTPFPFQERIPQREVPRHASAYAPPAQTRAAAYLAGHRAPRLERRPSSAGGDTPMDVDRALDELLAEEDDLREERDRYGSATPREARHSGSPDKRSEQDSWEEGPARHAEEGSESDDPPPAGRGRYPWDDGDESEPEEDDDGMEALPTCMTQGPSHGLERPMPTPASPSIPIIAIDDPEMFIRGISDDWIRAIWKKTPEKESLPIYIYNYRFMDSVSFHRLAAKALRAAAISITGNPEVRAVPPEAQHEGEVRGDEALLWAVRGLSKDDVQALLSRPIWSFPGITFFALPKDIGPGRWVFSLEGFLDDDADAIRCAVQHVLLEAENVNTIAKLTKWNPEFRGMTSAQRIQEIIGSVEVTTWTTSNDNVIANIFIFPPTRVTRLWREWVSSLRTRRYGNYTNGTGTVRRLSHCLGCRSADHPTHLCPYPELTGWNGPDAGSGSFSRHIQGPQKRERRQQERDRARQRTGTAQTRPDSNRDRWGGPPRAPMQRSQRGTRR</sequence>
<feature type="region of interest" description="Disordered" evidence="1">
    <location>
        <begin position="218"/>
        <end position="464"/>
    </location>
</feature>
<feature type="compositionally biased region" description="Polar residues" evidence="1">
    <location>
        <begin position="220"/>
        <end position="229"/>
    </location>
</feature>
<feature type="region of interest" description="Disordered" evidence="1">
    <location>
        <begin position="739"/>
        <end position="801"/>
    </location>
</feature>
<keyword evidence="3" id="KW-1185">Reference proteome</keyword>
<protein>
    <submittedName>
        <fullName evidence="2">Uncharacterized protein</fullName>
    </submittedName>
</protein>
<feature type="compositionally biased region" description="Low complexity" evidence="1">
    <location>
        <begin position="322"/>
        <end position="338"/>
    </location>
</feature>
<dbReference type="AlphaFoldDB" id="A0A371CM38"/>
<dbReference type="STRING" id="139420.A0A371CM38"/>
<feature type="compositionally biased region" description="Low complexity" evidence="1">
    <location>
        <begin position="75"/>
        <end position="84"/>
    </location>
</feature>
<dbReference type="Proteomes" id="UP000256964">
    <property type="component" value="Unassembled WGS sequence"/>
</dbReference>
<feature type="compositionally biased region" description="Basic and acidic residues" evidence="1">
    <location>
        <begin position="375"/>
        <end position="414"/>
    </location>
</feature>
<gene>
    <name evidence="2" type="ORF">OH76DRAFT_1423183</name>
</gene>
<reference evidence="2 3" key="1">
    <citation type="journal article" date="2018" name="Biotechnol. Biofuels">
        <title>Integrative visual omics of the white-rot fungus Polyporus brumalis exposes the biotechnological potential of its oxidative enzymes for delignifying raw plant biomass.</title>
        <authorList>
            <person name="Miyauchi S."/>
            <person name="Rancon A."/>
            <person name="Drula E."/>
            <person name="Hage H."/>
            <person name="Chaduli D."/>
            <person name="Favel A."/>
            <person name="Grisel S."/>
            <person name="Henrissat B."/>
            <person name="Herpoel-Gimbert I."/>
            <person name="Ruiz-Duenas F.J."/>
            <person name="Chevret D."/>
            <person name="Hainaut M."/>
            <person name="Lin J."/>
            <person name="Wang M."/>
            <person name="Pangilinan J."/>
            <person name="Lipzen A."/>
            <person name="Lesage-Meessen L."/>
            <person name="Navarro D."/>
            <person name="Riley R."/>
            <person name="Grigoriev I.V."/>
            <person name="Zhou S."/>
            <person name="Raouche S."/>
            <person name="Rosso M.N."/>
        </authorList>
    </citation>
    <scope>NUCLEOTIDE SEQUENCE [LARGE SCALE GENOMIC DNA]</scope>
    <source>
        <strain evidence="2 3">BRFM 1820</strain>
    </source>
</reference>